<protein>
    <submittedName>
        <fullName evidence="3">Uncharacterized protein</fullName>
    </submittedName>
</protein>
<accession>A0A9D4WYQ2</accession>
<sequence length="257" mass="29710">MKTNKQHFYSNLSIFLPIMLFLVIFSFSFSISKSFPLILTIPISVLSIVFLVTLKKKKGTKNESLIQEKLFKEKLQPSFDVGETEFNQQDDLHSDSSLPSDSERNIASMVDETVEIDCIEYQNASSCDDLDLDSDTDDGDDDYNDENYNHDAQFNRNIINMNRDKEDSLFSYTPSVYTISDEYEEEDEEEDSLIEIHLPKRNFSNLALAEESTQKMESELLDFLSESILKQQNLMQLLSEFNDMNEDESLIEIDISM</sequence>
<feature type="transmembrane region" description="Helical" evidence="2">
    <location>
        <begin position="12"/>
        <end position="31"/>
    </location>
</feature>
<comment type="caution">
    <text evidence="3">The sequence shown here is derived from an EMBL/GenBank/DDBJ whole genome shotgun (WGS) entry which is preliminary data.</text>
</comment>
<gene>
    <name evidence="3" type="ORF">KIW84_054741</name>
</gene>
<dbReference type="Gramene" id="Psat05G0474100-T1">
    <property type="protein sequence ID" value="KAI5409036.1"/>
    <property type="gene ID" value="KIW84_054741"/>
</dbReference>
<keyword evidence="4" id="KW-1185">Reference proteome</keyword>
<feature type="region of interest" description="Disordered" evidence="1">
    <location>
        <begin position="129"/>
        <end position="149"/>
    </location>
</feature>
<reference evidence="3 4" key="1">
    <citation type="journal article" date="2022" name="Nat. Genet.">
        <title>Improved pea reference genome and pan-genome highlight genomic features and evolutionary characteristics.</title>
        <authorList>
            <person name="Yang T."/>
            <person name="Liu R."/>
            <person name="Luo Y."/>
            <person name="Hu S."/>
            <person name="Wang D."/>
            <person name="Wang C."/>
            <person name="Pandey M.K."/>
            <person name="Ge S."/>
            <person name="Xu Q."/>
            <person name="Li N."/>
            <person name="Li G."/>
            <person name="Huang Y."/>
            <person name="Saxena R.K."/>
            <person name="Ji Y."/>
            <person name="Li M."/>
            <person name="Yan X."/>
            <person name="He Y."/>
            <person name="Liu Y."/>
            <person name="Wang X."/>
            <person name="Xiang C."/>
            <person name="Varshney R.K."/>
            <person name="Ding H."/>
            <person name="Gao S."/>
            <person name="Zong X."/>
        </authorList>
    </citation>
    <scope>NUCLEOTIDE SEQUENCE [LARGE SCALE GENOMIC DNA]</scope>
    <source>
        <strain evidence="3 4">cv. Zhongwan 6</strain>
    </source>
</reference>
<dbReference type="PANTHER" id="PTHR35708:SF3">
    <property type="entry name" value="GB|AAD25831.1"/>
    <property type="match status" value="1"/>
</dbReference>
<keyword evidence="2" id="KW-0812">Transmembrane</keyword>
<dbReference type="OrthoDB" id="784738at2759"/>
<feature type="transmembrane region" description="Helical" evidence="2">
    <location>
        <begin position="37"/>
        <end position="54"/>
    </location>
</feature>
<keyword evidence="2" id="KW-0472">Membrane</keyword>
<feature type="compositionally biased region" description="Acidic residues" evidence="1">
    <location>
        <begin position="129"/>
        <end position="145"/>
    </location>
</feature>
<evidence type="ECO:0000256" key="1">
    <source>
        <dbReference type="SAM" id="MobiDB-lite"/>
    </source>
</evidence>
<dbReference type="EMBL" id="JAMSHJ010000005">
    <property type="protein sequence ID" value="KAI5409036.1"/>
    <property type="molecule type" value="Genomic_DNA"/>
</dbReference>
<evidence type="ECO:0000256" key="2">
    <source>
        <dbReference type="SAM" id="Phobius"/>
    </source>
</evidence>
<proteinExistence type="predicted"/>
<organism evidence="3 4">
    <name type="scientific">Pisum sativum</name>
    <name type="common">Garden pea</name>
    <name type="synonym">Lathyrus oleraceus</name>
    <dbReference type="NCBI Taxonomy" id="3888"/>
    <lineage>
        <taxon>Eukaryota</taxon>
        <taxon>Viridiplantae</taxon>
        <taxon>Streptophyta</taxon>
        <taxon>Embryophyta</taxon>
        <taxon>Tracheophyta</taxon>
        <taxon>Spermatophyta</taxon>
        <taxon>Magnoliopsida</taxon>
        <taxon>eudicotyledons</taxon>
        <taxon>Gunneridae</taxon>
        <taxon>Pentapetalae</taxon>
        <taxon>rosids</taxon>
        <taxon>fabids</taxon>
        <taxon>Fabales</taxon>
        <taxon>Fabaceae</taxon>
        <taxon>Papilionoideae</taxon>
        <taxon>50 kb inversion clade</taxon>
        <taxon>NPAAA clade</taxon>
        <taxon>Hologalegina</taxon>
        <taxon>IRL clade</taxon>
        <taxon>Fabeae</taxon>
        <taxon>Lathyrus</taxon>
    </lineage>
</organism>
<dbReference type="PANTHER" id="PTHR35708">
    <property type="entry name" value="GB|AAD25831.1"/>
    <property type="match status" value="1"/>
</dbReference>
<dbReference type="Proteomes" id="UP001058974">
    <property type="component" value="Chromosome 5"/>
</dbReference>
<name>A0A9D4WYQ2_PEA</name>
<evidence type="ECO:0000313" key="3">
    <source>
        <dbReference type="EMBL" id="KAI5409036.1"/>
    </source>
</evidence>
<keyword evidence="2" id="KW-1133">Transmembrane helix</keyword>
<dbReference type="Gramene" id="Psat5g169040.1">
    <property type="protein sequence ID" value="Psat5g169040.1.cds"/>
    <property type="gene ID" value="Psat5g169040"/>
</dbReference>
<dbReference type="AlphaFoldDB" id="A0A9D4WYQ2"/>
<evidence type="ECO:0000313" key="4">
    <source>
        <dbReference type="Proteomes" id="UP001058974"/>
    </source>
</evidence>